<keyword evidence="3" id="KW-0119">Carbohydrate metabolism</keyword>
<proteinExistence type="predicted"/>
<dbReference type="PANTHER" id="PTHR13398">
    <property type="entry name" value="GDP-FUCOSE PROTEIN O-FUCOSYLTRANSFERASE 2"/>
    <property type="match status" value="1"/>
</dbReference>
<dbReference type="Proteomes" id="UP000694865">
    <property type="component" value="Unplaced"/>
</dbReference>
<reference evidence="6" key="1">
    <citation type="submission" date="2025-08" db="UniProtKB">
        <authorList>
            <consortium name="RefSeq"/>
        </authorList>
    </citation>
    <scope>IDENTIFICATION</scope>
    <source>
        <tissue evidence="6">Testes</tissue>
    </source>
</reference>
<keyword evidence="4" id="KW-0175">Coiled coil</keyword>
<dbReference type="CDD" id="cd11296">
    <property type="entry name" value="O-FucT_like"/>
    <property type="match status" value="1"/>
</dbReference>
<dbReference type="GeneID" id="102805411"/>
<feature type="coiled-coil region" evidence="4">
    <location>
        <begin position="497"/>
        <end position="536"/>
    </location>
</feature>
<protein>
    <submittedName>
        <fullName evidence="6">Uncharacterized protein LOC102805411</fullName>
    </submittedName>
</protein>
<evidence type="ECO:0000313" key="5">
    <source>
        <dbReference type="Proteomes" id="UP000694865"/>
    </source>
</evidence>
<dbReference type="InterPro" id="IPR045130">
    <property type="entry name" value="OFUT2-like"/>
</dbReference>
<keyword evidence="1" id="KW-0808">Transferase</keyword>
<keyword evidence="5" id="KW-1185">Reference proteome</keyword>
<dbReference type="PANTHER" id="PTHR13398:SF0">
    <property type="entry name" value="GDP-FUCOSE PROTEIN O-FUCOSYLTRANSFERASE 2"/>
    <property type="match status" value="1"/>
</dbReference>
<evidence type="ECO:0000256" key="3">
    <source>
        <dbReference type="ARBA" id="ARBA00023277"/>
    </source>
</evidence>
<keyword evidence="2" id="KW-0294">Fucose metabolism</keyword>
<dbReference type="RefSeq" id="XP_006825251.1">
    <property type="nucleotide sequence ID" value="XM_006825188.1"/>
</dbReference>
<dbReference type="Gene3D" id="3.40.50.11350">
    <property type="match status" value="1"/>
</dbReference>
<gene>
    <name evidence="6" type="primary">LOC102805411</name>
</gene>
<accession>A0ABM0MZ10</accession>
<evidence type="ECO:0000256" key="2">
    <source>
        <dbReference type="ARBA" id="ARBA00023253"/>
    </source>
</evidence>
<evidence type="ECO:0000256" key="1">
    <source>
        <dbReference type="ARBA" id="ARBA00022679"/>
    </source>
</evidence>
<evidence type="ECO:0000256" key="4">
    <source>
        <dbReference type="SAM" id="Coils"/>
    </source>
</evidence>
<evidence type="ECO:0000313" key="6">
    <source>
        <dbReference type="RefSeq" id="XP_006825251.1"/>
    </source>
</evidence>
<name>A0ABM0MZ10_SACKO</name>
<organism evidence="5 6">
    <name type="scientific">Saccoglossus kowalevskii</name>
    <name type="common">Acorn worm</name>
    <dbReference type="NCBI Taxonomy" id="10224"/>
    <lineage>
        <taxon>Eukaryota</taxon>
        <taxon>Metazoa</taxon>
        <taxon>Hemichordata</taxon>
        <taxon>Enteropneusta</taxon>
        <taxon>Harrimaniidae</taxon>
        <taxon>Saccoglossus</taxon>
    </lineage>
</organism>
<sequence length="969" mass="112252">MMFACHIVKTAQLNMMFACDIVKTAHLNMMFTCDVVKTAQLNMMFACDIVKTAHLNMMFACHIVKTAQLNMMFACDILKTAHLNMMFTCDVVKTAHLNMMFACDIVKTAHLNMMFACHIVKTAQLNMMFACDILKTAHLNMMFTCDVVKTTHLNMMLTCDIVITAHLNMMLTCDIVKTAHLNIMFTCDIVKTAYLNMMCACDIVKTAYLNMMFACDIVKTAYLNMMFACDIVKTAYLNMMFTCDIVKTAQLNMMFACDIVKTAHLNMMFACDIVKTAHLNMMFTCDIVKTAHLNMMFACHIVKTAQLNMMFACDIVKTAHLNMMFACYIVKTAYLNMMFACDIVKTAYLNMMFTCDIVKTAHLNMMFACHIVKTAQLNMMFACDIVKTAYLNMMFTCDIVKTAQLNMMFACDIVKTAHLNMTFACDMDLPATSNIADRSVDTREDVYKQQQTYIEKDLATFFGEGAKQEDVLKVNTGASEDNILKELNAFDIPLDVKQKMAKERKELQERMIARRRQEYQQKREEVEKHLLLAQQKQQAQQLRMKQSRPRDVRIAERKQLQQMNKLLSHERNKEPIKTSHYQQNDPASSIRVPYKTDRYLFPIHFYAGGPNYQYNDFRIALSYAIHQKRSIVAVSFAVHFTQDEEGGATKSFSETFDETEMKKIMPLASIEEFKEACGSNLDFIVMNPFDKSNRVTDKYKDEYIRTVETFREIYGITLPEPSIIPQTPQDSLRIYEQSMEQRCIGIFRPWDIDNRYIVPMRQEIYRIIDEHFFWAPYIRNIGERVANSLCDGKPYMALHWRNRTGEPCRLKEKRSGIGKTFIGYASETKCLQRARELQLVNEVARRLPRDISAIMKDYGFPCIYIAYPPYSETIIDVFNKAKVPGIRTIHDMINSGDPDVQRYKDDQYVMSLLEQEICIRAKVFIQRRESNWSEIVKYARDIQGGITMVQQFLPSYTKVRDREGFSFDI</sequence>